<dbReference type="PaxDb" id="65489-OBART02G03980.1"/>
<dbReference type="HOGENOM" id="CLU_1858276_0_0_1"/>
<name>A0A0D3F0S1_9ORYZ</name>
<protein>
    <submittedName>
        <fullName evidence="1">Uncharacterized protein</fullName>
    </submittedName>
</protein>
<dbReference type="EnsemblPlants" id="OBART02G03980.1">
    <property type="protein sequence ID" value="OBART02G03980.1"/>
    <property type="gene ID" value="OBART02G03980"/>
</dbReference>
<evidence type="ECO:0000313" key="2">
    <source>
        <dbReference type="Proteomes" id="UP000026960"/>
    </source>
</evidence>
<keyword evidence="2" id="KW-1185">Reference proteome</keyword>
<evidence type="ECO:0000313" key="1">
    <source>
        <dbReference type="EnsemblPlants" id="OBART02G03980.1"/>
    </source>
</evidence>
<accession>A0A0D3F0S1</accession>
<dbReference type="STRING" id="65489.A0A0D3F0S1"/>
<sequence length="138" mass="15896">MILIGASAVIFMSSYWLHFWSTMLPQEEHDTMRNGATLLESGLVLAEGLAQCEFYPPPPPPPRTTRPSPPEWWQLARRCFQTCYMSAFDTLFMLVSWLIWMERNARVFDQRSKMAEHLVADIKEEVAVWRAAGCVSVL</sequence>
<proteinExistence type="predicted"/>
<dbReference type="Gramene" id="OBART02G03980.1">
    <property type="protein sequence ID" value="OBART02G03980.1"/>
    <property type="gene ID" value="OBART02G03980"/>
</dbReference>
<dbReference type="AlphaFoldDB" id="A0A0D3F0S1"/>
<organism evidence="1">
    <name type="scientific">Oryza barthii</name>
    <dbReference type="NCBI Taxonomy" id="65489"/>
    <lineage>
        <taxon>Eukaryota</taxon>
        <taxon>Viridiplantae</taxon>
        <taxon>Streptophyta</taxon>
        <taxon>Embryophyta</taxon>
        <taxon>Tracheophyta</taxon>
        <taxon>Spermatophyta</taxon>
        <taxon>Magnoliopsida</taxon>
        <taxon>Liliopsida</taxon>
        <taxon>Poales</taxon>
        <taxon>Poaceae</taxon>
        <taxon>BOP clade</taxon>
        <taxon>Oryzoideae</taxon>
        <taxon>Oryzeae</taxon>
        <taxon>Oryzinae</taxon>
        <taxon>Oryza</taxon>
    </lineage>
</organism>
<dbReference type="Proteomes" id="UP000026960">
    <property type="component" value="Chromosome 2"/>
</dbReference>
<reference evidence="1" key="2">
    <citation type="submission" date="2015-03" db="UniProtKB">
        <authorList>
            <consortium name="EnsemblPlants"/>
        </authorList>
    </citation>
    <scope>IDENTIFICATION</scope>
</reference>
<reference evidence="1" key="1">
    <citation type="journal article" date="2009" name="Rice">
        <title>De Novo Next Generation Sequencing of Plant Genomes.</title>
        <authorList>
            <person name="Rounsley S."/>
            <person name="Marri P.R."/>
            <person name="Yu Y."/>
            <person name="He R."/>
            <person name="Sisneros N."/>
            <person name="Goicoechea J.L."/>
            <person name="Lee S.J."/>
            <person name="Angelova A."/>
            <person name="Kudrna D."/>
            <person name="Luo M."/>
            <person name="Affourtit J."/>
            <person name="Desany B."/>
            <person name="Knight J."/>
            <person name="Niazi F."/>
            <person name="Egholm M."/>
            <person name="Wing R.A."/>
        </authorList>
    </citation>
    <scope>NUCLEOTIDE SEQUENCE [LARGE SCALE GENOMIC DNA]</scope>
    <source>
        <strain evidence="1">cv. IRGC 105608</strain>
    </source>
</reference>